<evidence type="ECO:0000313" key="1">
    <source>
        <dbReference type="EMBL" id="GEE02504.1"/>
    </source>
</evidence>
<sequence>MLRGAAAVPVVIAVGAAVTACGPTVDEQRTLAELLVRHAQAAVRQQKAAQSLAPRVTEYTAALGVLAEQRGKHAQALRDEVNRLHSSSAAQIDDPGPAITTLDALRTAVTTSTKAAATDAVDGSGFSAGLLASVSASCRTLTEVQLA</sequence>
<gene>
    <name evidence="1" type="ORF">nbrc107696_29500</name>
</gene>
<proteinExistence type="predicted"/>
<dbReference type="OrthoDB" id="4377036at2"/>
<keyword evidence="2" id="KW-1185">Reference proteome</keyword>
<dbReference type="EMBL" id="BJOV01000005">
    <property type="protein sequence ID" value="GEE02504.1"/>
    <property type="molecule type" value="Genomic_DNA"/>
</dbReference>
<organism evidence="1 2">
    <name type="scientific">Gordonia spumicola</name>
    <dbReference type="NCBI Taxonomy" id="589161"/>
    <lineage>
        <taxon>Bacteria</taxon>
        <taxon>Bacillati</taxon>
        <taxon>Actinomycetota</taxon>
        <taxon>Actinomycetes</taxon>
        <taxon>Mycobacteriales</taxon>
        <taxon>Gordoniaceae</taxon>
        <taxon>Gordonia</taxon>
    </lineage>
</organism>
<dbReference type="Proteomes" id="UP000444960">
    <property type="component" value="Unassembled WGS sequence"/>
</dbReference>
<name>A0A7I9VB59_9ACTN</name>
<dbReference type="AlphaFoldDB" id="A0A7I9VB59"/>
<evidence type="ECO:0008006" key="3">
    <source>
        <dbReference type="Google" id="ProtNLM"/>
    </source>
</evidence>
<comment type="caution">
    <text evidence="1">The sequence shown here is derived from an EMBL/GenBank/DDBJ whole genome shotgun (WGS) entry which is preliminary data.</text>
</comment>
<reference evidence="2" key="1">
    <citation type="submission" date="2019-06" db="EMBL/GenBank/DDBJ databases">
        <title>Gordonia isolated from sludge of a wastewater treatment plant.</title>
        <authorList>
            <person name="Tamura T."/>
            <person name="Aoyama K."/>
            <person name="Kang Y."/>
            <person name="Saito S."/>
            <person name="Akiyama N."/>
            <person name="Yazawa K."/>
            <person name="Gonoi T."/>
            <person name="Mikami Y."/>
        </authorList>
    </citation>
    <scope>NUCLEOTIDE SEQUENCE [LARGE SCALE GENOMIC DNA]</scope>
    <source>
        <strain evidence="2">NBRC 107696</strain>
    </source>
</reference>
<dbReference type="RefSeq" id="WP_161896172.1">
    <property type="nucleotide sequence ID" value="NZ_BJOV01000005.1"/>
</dbReference>
<accession>A0A7I9VB59</accession>
<protein>
    <recommendedName>
        <fullName evidence="3">Lipoprotein</fullName>
    </recommendedName>
</protein>
<dbReference type="PROSITE" id="PS51257">
    <property type="entry name" value="PROKAR_LIPOPROTEIN"/>
    <property type="match status" value="1"/>
</dbReference>
<evidence type="ECO:0000313" key="2">
    <source>
        <dbReference type="Proteomes" id="UP000444960"/>
    </source>
</evidence>